<dbReference type="Proteomes" id="UP000078200">
    <property type="component" value="Unassembled WGS sequence"/>
</dbReference>
<keyword evidence="2" id="KW-1185">Reference proteome</keyword>
<protein>
    <submittedName>
        <fullName evidence="1">Uncharacterized protein</fullName>
    </submittedName>
</protein>
<dbReference type="VEuPathDB" id="VectorBase:GAUT023226"/>
<organism evidence="1 2">
    <name type="scientific">Glossina austeni</name>
    <name type="common">Savannah tsetse fly</name>
    <dbReference type="NCBI Taxonomy" id="7395"/>
    <lineage>
        <taxon>Eukaryota</taxon>
        <taxon>Metazoa</taxon>
        <taxon>Ecdysozoa</taxon>
        <taxon>Arthropoda</taxon>
        <taxon>Hexapoda</taxon>
        <taxon>Insecta</taxon>
        <taxon>Pterygota</taxon>
        <taxon>Neoptera</taxon>
        <taxon>Endopterygota</taxon>
        <taxon>Diptera</taxon>
        <taxon>Brachycera</taxon>
        <taxon>Muscomorpha</taxon>
        <taxon>Hippoboscoidea</taxon>
        <taxon>Glossinidae</taxon>
        <taxon>Glossina</taxon>
    </lineage>
</organism>
<dbReference type="EnsemblMetazoa" id="GAUT023226-RA">
    <property type="protein sequence ID" value="GAUT023226-PA"/>
    <property type="gene ID" value="GAUT023226"/>
</dbReference>
<evidence type="ECO:0000313" key="2">
    <source>
        <dbReference type="Proteomes" id="UP000078200"/>
    </source>
</evidence>
<dbReference type="AlphaFoldDB" id="A0A1A9V1Z2"/>
<evidence type="ECO:0000313" key="1">
    <source>
        <dbReference type="EnsemblMetazoa" id="GAUT023226-PA"/>
    </source>
</evidence>
<proteinExistence type="predicted"/>
<dbReference type="STRING" id="7395.A0A1A9V1Z2"/>
<sequence>MLSVLASSYLIGYTHNMINGSFQFSSDDDSDNCPHDFDSCVSDLEYGLSDLNNLNHSSYSGGGMHSHIQADLDRQHLLGDTSRNTVYERVVADGIEGLEHQESDSVIQAQHIFMRKRTQYVLDTLSRDVKDPQIVSHWNGVSKPTMSCVKIDIVTHGYDTIYRTSLMIYVHERCLKVSNHLGIAKVEPLGNASSCLLASPSSDRMIAADSTGLARICECVVPEWLHDILLGYGDPSAAHYSKKPNTAFTLREMNTLTDYLFAALFGAIQLQKIRFIMH</sequence>
<name>A0A1A9V1Z2_GLOAU</name>
<accession>A0A1A9V1Z2</accession>
<reference evidence="1" key="1">
    <citation type="submission" date="2020-05" db="UniProtKB">
        <authorList>
            <consortium name="EnsemblMetazoa"/>
        </authorList>
    </citation>
    <scope>IDENTIFICATION</scope>
    <source>
        <strain evidence="1">TTRI</strain>
    </source>
</reference>